<accession>A0A835Y6T8</accession>
<comment type="caution">
    <text evidence="11">The sequence shown here is derived from an EMBL/GenBank/DDBJ whole genome shotgun (WGS) entry which is preliminary data.</text>
</comment>
<evidence type="ECO:0000256" key="2">
    <source>
        <dbReference type="ARBA" id="ARBA00022448"/>
    </source>
</evidence>
<dbReference type="PIRSF" id="PIRSF023381">
    <property type="entry name" value="MannP-dilichol_defect-1p"/>
    <property type="match status" value="1"/>
</dbReference>
<dbReference type="Gene3D" id="1.20.1280.290">
    <property type="match status" value="2"/>
</dbReference>
<protein>
    <recommendedName>
        <fullName evidence="8">Mannose-P-dolichol utilization defect 1 protein homolog</fullName>
    </recommendedName>
</protein>
<evidence type="ECO:0000256" key="4">
    <source>
        <dbReference type="ARBA" id="ARBA00022737"/>
    </source>
</evidence>
<evidence type="ECO:0000256" key="9">
    <source>
        <dbReference type="SAM" id="MobiDB-lite"/>
    </source>
</evidence>
<dbReference type="OrthoDB" id="271506at2759"/>
<dbReference type="Pfam" id="PF04193">
    <property type="entry name" value="PQ-loop"/>
    <property type="match status" value="2"/>
</dbReference>
<sequence>MADLFNTTTVVLKHVLETRSLPDAALLKLLISQTLGYAILAGACITKLPQILLILQAASAEGLSVEMFEIETYTLLISALYGYTQQLPFNAYGETLILAAQNLVILAMIYKYSRTPFVRQTAVMCAYAALVAGVLRGSITPAHMHNFAEANTVVVMLSRLPQVFKNFAAGSTGTLSGITAGINVVGCVVRLFTTMQAKGGAAMLRGYIVSLVINGILVVQIFLYRKNTAALLKAQKDKRRLETEQARARAGGEGKGDDSKKGK</sequence>
<feature type="transmembrane region" description="Helical" evidence="10">
    <location>
        <begin position="167"/>
        <end position="192"/>
    </location>
</feature>
<comment type="subcellular location">
    <subcellularLocation>
        <location evidence="1 8">Membrane</location>
        <topology evidence="1 8">Multi-pass membrane protein</topology>
    </subcellularLocation>
</comment>
<feature type="transmembrane region" description="Helical" evidence="10">
    <location>
        <begin position="204"/>
        <end position="223"/>
    </location>
</feature>
<evidence type="ECO:0000256" key="10">
    <source>
        <dbReference type="SAM" id="Phobius"/>
    </source>
</evidence>
<dbReference type="AlphaFoldDB" id="A0A835Y6T8"/>
<keyword evidence="6 8" id="KW-0472">Membrane</keyword>
<proteinExistence type="inferred from homology"/>
<evidence type="ECO:0000256" key="5">
    <source>
        <dbReference type="ARBA" id="ARBA00022989"/>
    </source>
</evidence>
<dbReference type="PANTHER" id="PTHR12226">
    <property type="entry name" value="MANNOSE-P-DOLICHOL UTILIZATION DEFECT 1 LEC35 -RELATED"/>
    <property type="match status" value="1"/>
</dbReference>
<dbReference type="SMART" id="SM00679">
    <property type="entry name" value="CTNS"/>
    <property type="match status" value="2"/>
</dbReference>
<evidence type="ECO:0000313" key="12">
    <source>
        <dbReference type="Proteomes" id="UP000612055"/>
    </source>
</evidence>
<feature type="transmembrane region" description="Helical" evidence="10">
    <location>
        <begin position="122"/>
        <end position="139"/>
    </location>
</feature>
<dbReference type="InterPro" id="IPR006603">
    <property type="entry name" value="PQ-loop_rpt"/>
</dbReference>
<evidence type="ECO:0000313" key="11">
    <source>
        <dbReference type="EMBL" id="KAG2497387.1"/>
    </source>
</evidence>
<organism evidence="11 12">
    <name type="scientific">Edaphochlamys debaryana</name>
    <dbReference type="NCBI Taxonomy" id="47281"/>
    <lineage>
        <taxon>Eukaryota</taxon>
        <taxon>Viridiplantae</taxon>
        <taxon>Chlorophyta</taxon>
        <taxon>core chlorophytes</taxon>
        <taxon>Chlorophyceae</taxon>
        <taxon>CS clade</taxon>
        <taxon>Chlamydomonadales</taxon>
        <taxon>Chlamydomonadales incertae sedis</taxon>
        <taxon>Edaphochlamys</taxon>
    </lineage>
</organism>
<dbReference type="GO" id="GO:0016020">
    <property type="term" value="C:membrane"/>
    <property type="evidence" value="ECO:0007669"/>
    <property type="project" value="UniProtKB-SubCell"/>
</dbReference>
<evidence type="ECO:0000256" key="6">
    <source>
        <dbReference type="ARBA" id="ARBA00023136"/>
    </source>
</evidence>
<feature type="compositionally biased region" description="Basic and acidic residues" evidence="9">
    <location>
        <begin position="239"/>
        <end position="263"/>
    </location>
</feature>
<keyword evidence="2" id="KW-0813">Transport</keyword>
<dbReference type="EMBL" id="JAEHOE010000014">
    <property type="protein sequence ID" value="KAG2497387.1"/>
    <property type="molecule type" value="Genomic_DNA"/>
</dbReference>
<keyword evidence="12" id="KW-1185">Reference proteome</keyword>
<dbReference type="InterPro" id="IPR016817">
    <property type="entry name" value="MannP-dilichol_defect-1"/>
</dbReference>
<keyword evidence="4" id="KW-0677">Repeat</keyword>
<dbReference type="Proteomes" id="UP000612055">
    <property type="component" value="Unassembled WGS sequence"/>
</dbReference>
<keyword evidence="3 8" id="KW-0812">Transmembrane</keyword>
<evidence type="ECO:0000256" key="7">
    <source>
        <dbReference type="ARBA" id="ARBA00038475"/>
    </source>
</evidence>
<name>A0A835Y6T8_9CHLO</name>
<evidence type="ECO:0000256" key="1">
    <source>
        <dbReference type="ARBA" id="ARBA00004141"/>
    </source>
</evidence>
<evidence type="ECO:0000256" key="8">
    <source>
        <dbReference type="PIRNR" id="PIRNR023381"/>
    </source>
</evidence>
<keyword evidence="5 8" id="KW-1133">Transmembrane helix</keyword>
<gene>
    <name evidence="11" type="ORF">HYH03_004544</name>
</gene>
<evidence type="ECO:0000256" key="3">
    <source>
        <dbReference type="ARBA" id="ARBA00022692"/>
    </source>
</evidence>
<dbReference type="PANTHER" id="PTHR12226:SF2">
    <property type="entry name" value="MANNOSE-P-DOLICHOL UTILIZATION DEFECT 1 PROTEIN"/>
    <property type="match status" value="1"/>
</dbReference>
<comment type="similarity">
    <text evidence="7 8">Belongs to the MPDU1 (TC 2.A.43.3) family.</text>
</comment>
<reference evidence="11" key="1">
    <citation type="journal article" date="2020" name="bioRxiv">
        <title>Comparative genomics of Chlamydomonas.</title>
        <authorList>
            <person name="Craig R.J."/>
            <person name="Hasan A.R."/>
            <person name="Ness R.W."/>
            <person name="Keightley P.D."/>
        </authorList>
    </citation>
    <scope>NUCLEOTIDE SEQUENCE</scope>
    <source>
        <strain evidence="11">CCAP 11/70</strain>
    </source>
</reference>
<feature type="region of interest" description="Disordered" evidence="9">
    <location>
        <begin position="238"/>
        <end position="263"/>
    </location>
</feature>